<reference evidence="1" key="2">
    <citation type="submission" date="2021-12" db="EMBL/GenBank/DDBJ databases">
        <title>Resequencing data analysis of finger millet.</title>
        <authorList>
            <person name="Hatakeyama M."/>
            <person name="Aluri S."/>
            <person name="Balachadran M.T."/>
            <person name="Sivarajan S.R."/>
            <person name="Poveda L."/>
            <person name="Shimizu-Inatsugi R."/>
            <person name="Schlapbach R."/>
            <person name="Sreeman S.M."/>
            <person name="Shimizu K.K."/>
        </authorList>
    </citation>
    <scope>NUCLEOTIDE SEQUENCE</scope>
</reference>
<comment type="caution">
    <text evidence="1">The sequence shown here is derived from an EMBL/GenBank/DDBJ whole genome shotgun (WGS) entry which is preliminary data.</text>
</comment>
<evidence type="ECO:0000313" key="1">
    <source>
        <dbReference type="EMBL" id="GJN24012.1"/>
    </source>
</evidence>
<evidence type="ECO:0000313" key="2">
    <source>
        <dbReference type="Proteomes" id="UP001054889"/>
    </source>
</evidence>
<protein>
    <submittedName>
        <fullName evidence="1">Uncharacterized protein</fullName>
    </submittedName>
</protein>
<gene>
    <name evidence="1" type="primary">gb11716</name>
    <name evidence="1" type="ORF">PR202_gb11716</name>
</gene>
<dbReference type="EMBL" id="BQKI01000076">
    <property type="protein sequence ID" value="GJN24012.1"/>
    <property type="molecule type" value="Genomic_DNA"/>
</dbReference>
<sequence>MLQLTTALLIIKEQAVVPPYEWEKLAQSDTNHNAQGVSIAQCLSLTLKKCTIQAMRNCVEWESEAFTLAVSLLDKPLVPLSLLPPSTDRGRDTSMNAKHATLLWLNS</sequence>
<dbReference type="AlphaFoldDB" id="A0AAV5ENI2"/>
<accession>A0AAV5ENI2</accession>
<dbReference type="Proteomes" id="UP001054889">
    <property type="component" value="Unassembled WGS sequence"/>
</dbReference>
<reference evidence="1" key="1">
    <citation type="journal article" date="2018" name="DNA Res.">
        <title>Multiple hybrid de novo genome assembly of finger millet, an orphan allotetraploid crop.</title>
        <authorList>
            <person name="Hatakeyama M."/>
            <person name="Aluri S."/>
            <person name="Balachadran M.T."/>
            <person name="Sivarajan S.R."/>
            <person name="Patrignani A."/>
            <person name="Gruter S."/>
            <person name="Poveda L."/>
            <person name="Shimizu-Inatsugi R."/>
            <person name="Baeten J."/>
            <person name="Francoijs K.J."/>
            <person name="Nataraja K.N."/>
            <person name="Reddy Y.A.N."/>
            <person name="Phadnis S."/>
            <person name="Ravikumar R.L."/>
            <person name="Schlapbach R."/>
            <person name="Sreeman S.M."/>
            <person name="Shimizu K.K."/>
        </authorList>
    </citation>
    <scope>NUCLEOTIDE SEQUENCE</scope>
</reference>
<proteinExistence type="predicted"/>
<name>A0AAV5ENI2_ELECO</name>
<organism evidence="1 2">
    <name type="scientific">Eleusine coracana subsp. coracana</name>
    <dbReference type="NCBI Taxonomy" id="191504"/>
    <lineage>
        <taxon>Eukaryota</taxon>
        <taxon>Viridiplantae</taxon>
        <taxon>Streptophyta</taxon>
        <taxon>Embryophyta</taxon>
        <taxon>Tracheophyta</taxon>
        <taxon>Spermatophyta</taxon>
        <taxon>Magnoliopsida</taxon>
        <taxon>Liliopsida</taxon>
        <taxon>Poales</taxon>
        <taxon>Poaceae</taxon>
        <taxon>PACMAD clade</taxon>
        <taxon>Chloridoideae</taxon>
        <taxon>Cynodonteae</taxon>
        <taxon>Eleusininae</taxon>
        <taxon>Eleusine</taxon>
    </lineage>
</organism>
<keyword evidence="2" id="KW-1185">Reference proteome</keyword>